<dbReference type="GO" id="GO:0004888">
    <property type="term" value="F:transmembrane signaling receptor activity"/>
    <property type="evidence" value="ECO:0007669"/>
    <property type="project" value="InterPro"/>
</dbReference>
<dbReference type="PROSITE" id="PS50111">
    <property type="entry name" value="CHEMOTAXIS_TRANSDUC_2"/>
    <property type="match status" value="1"/>
</dbReference>
<dbReference type="CDD" id="cd00130">
    <property type="entry name" value="PAS"/>
    <property type="match status" value="1"/>
</dbReference>
<evidence type="ECO:0000256" key="2">
    <source>
        <dbReference type="ARBA" id="ARBA00022519"/>
    </source>
</evidence>
<dbReference type="PRINTS" id="PR00260">
    <property type="entry name" value="CHEMTRNSDUCR"/>
</dbReference>
<comment type="subcellular location">
    <subcellularLocation>
        <location evidence="1">Cell inner membrane</location>
        <topology evidence="1">Multi-pass membrane protein</topology>
    </subcellularLocation>
</comment>
<dbReference type="GO" id="GO:0005886">
    <property type="term" value="C:plasma membrane"/>
    <property type="evidence" value="ECO:0007669"/>
    <property type="project" value="UniProtKB-SubCell"/>
</dbReference>
<organism evidence="8 9">
    <name type="scientific">Magnetospirillum molischianum DSM 120</name>
    <dbReference type="NCBI Taxonomy" id="1150626"/>
    <lineage>
        <taxon>Bacteria</taxon>
        <taxon>Pseudomonadati</taxon>
        <taxon>Pseudomonadota</taxon>
        <taxon>Alphaproteobacteria</taxon>
        <taxon>Rhodospirillales</taxon>
        <taxon>Rhodospirillaceae</taxon>
        <taxon>Magnetospirillum</taxon>
    </lineage>
</organism>
<comment type="caution">
    <text evidence="8">The sequence shown here is derived from an EMBL/GenBank/DDBJ whole genome shotgun (WGS) entry which is preliminary data.</text>
</comment>
<dbReference type="SUPFAM" id="SSF58104">
    <property type="entry name" value="Methyl-accepting chemotaxis protein (MCP) signaling domain"/>
    <property type="match status" value="1"/>
</dbReference>
<evidence type="ECO:0000259" key="6">
    <source>
        <dbReference type="PROSITE" id="PS50111"/>
    </source>
</evidence>
<keyword evidence="2" id="KW-0472">Membrane</keyword>
<protein>
    <submittedName>
        <fullName evidence="8">Putative methyl-accepting chemotaxis protein</fullName>
    </submittedName>
</protein>
<evidence type="ECO:0000313" key="9">
    <source>
        <dbReference type="Proteomes" id="UP000004169"/>
    </source>
</evidence>
<evidence type="ECO:0000256" key="5">
    <source>
        <dbReference type="PROSITE-ProRule" id="PRU00284"/>
    </source>
</evidence>
<dbReference type="EMBL" id="CAHP01000001">
    <property type="protein sequence ID" value="CCG39632.1"/>
    <property type="molecule type" value="Genomic_DNA"/>
</dbReference>
<dbReference type="Proteomes" id="UP000004169">
    <property type="component" value="Unassembled WGS sequence"/>
</dbReference>
<comment type="similarity">
    <text evidence="4">Belongs to the methyl-accepting chemotaxis (MCP) protein family.</text>
</comment>
<dbReference type="PANTHER" id="PTHR32089:SF112">
    <property type="entry name" value="LYSOZYME-LIKE PROTEIN-RELATED"/>
    <property type="match status" value="1"/>
</dbReference>
<feature type="domain" description="T-SNARE coiled-coil homology" evidence="7">
    <location>
        <begin position="286"/>
        <end position="348"/>
    </location>
</feature>
<gene>
    <name evidence="8" type="ORF">PHAMO_10057</name>
</gene>
<evidence type="ECO:0000256" key="4">
    <source>
        <dbReference type="ARBA" id="ARBA00029447"/>
    </source>
</evidence>
<dbReference type="Pfam" id="PF00015">
    <property type="entry name" value="MCPsignal"/>
    <property type="match status" value="1"/>
</dbReference>
<dbReference type="InterPro" id="IPR000014">
    <property type="entry name" value="PAS"/>
</dbReference>
<dbReference type="STRING" id="1150626.PHAMO_10057"/>
<evidence type="ECO:0000259" key="7">
    <source>
        <dbReference type="PROSITE" id="PS50192"/>
    </source>
</evidence>
<dbReference type="SUPFAM" id="SSF55785">
    <property type="entry name" value="PYP-like sensor domain (PAS domain)"/>
    <property type="match status" value="1"/>
</dbReference>
<dbReference type="Gene3D" id="3.30.450.20">
    <property type="entry name" value="PAS domain"/>
    <property type="match status" value="1"/>
</dbReference>
<keyword evidence="2" id="KW-0997">Cell inner membrane</keyword>
<keyword evidence="9" id="KW-1185">Reference proteome</keyword>
<dbReference type="PROSITE" id="PS50192">
    <property type="entry name" value="T_SNARE"/>
    <property type="match status" value="1"/>
</dbReference>
<dbReference type="InterPro" id="IPR004089">
    <property type="entry name" value="MCPsignal_dom"/>
</dbReference>
<proteinExistence type="inferred from homology"/>
<feature type="domain" description="Methyl-accepting transducer" evidence="6">
    <location>
        <begin position="127"/>
        <end position="370"/>
    </location>
</feature>
<evidence type="ECO:0000256" key="3">
    <source>
        <dbReference type="ARBA" id="ARBA00023224"/>
    </source>
</evidence>
<evidence type="ECO:0000256" key="1">
    <source>
        <dbReference type="ARBA" id="ARBA00004429"/>
    </source>
</evidence>
<dbReference type="InterPro" id="IPR000727">
    <property type="entry name" value="T_SNARE_dom"/>
</dbReference>
<dbReference type="Gene3D" id="1.10.287.950">
    <property type="entry name" value="Methyl-accepting chemotaxis protein"/>
    <property type="match status" value="1"/>
</dbReference>
<evidence type="ECO:0000313" key="8">
    <source>
        <dbReference type="EMBL" id="CCG39632.1"/>
    </source>
</evidence>
<dbReference type="GO" id="GO:0006935">
    <property type="term" value="P:chemotaxis"/>
    <property type="evidence" value="ECO:0007669"/>
    <property type="project" value="InterPro"/>
</dbReference>
<dbReference type="Pfam" id="PF13426">
    <property type="entry name" value="PAS_9"/>
    <property type="match status" value="1"/>
</dbReference>
<name>H8FMP4_MAGML</name>
<dbReference type="eggNOG" id="COG0840">
    <property type="taxonomic scope" value="Bacteria"/>
</dbReference>
<keyword evidence="3 5" id="KW-0807">Transducer</keyword>
<accession>H8FMP4</accession>
<keyword evidence="2" id="KW-1003">Cell membrane</keyword>
<dbReference type="GO" id="GO:0007165">
    <property type="term" value="P:signal transduction"/>
    <property type="evidence" value="ECO:0007669"/>
    <property type="project" value="UniProtKB-KW"/>
</dbReference>
<dbReference type="PANTHER" id="PTHR32089">
    <property type="entry name" value="METHYL-ACCEPTING CHEMOTAXIS PROTEIN MCPB"/>
    <property type="match status" value="1"/>
</dbReference>
<reference evidence="8 9" key="1">
    <citation type="journal article" date="2012" name="J. Bacteriol.">
        <title>Draft Genome Sequence of the Purple Photosynthetic Bacterium Phaeospirillum molischianum DSM120, a Particularly Versatile Bacterium.</title>
        <authorList>
            <person name="Duquesne K."/>
            <person name="Prima V."/>
            <person name="Ji B."/>
            <person name="Rouy Z."/>
            <person name="Medigue C."/>
            <person name="Talla E."/>
            <person name="Sturgis J.N."/>
        </authorList>
    </citation>
    <scope>NUCLEOTIDE SEQUENCE [LARGE SCALE GENOMIC DNA]</scope>
    <source>
        <strain evidence="9">DSM120</strain>
    </source>
</reference>
<dbReference type="InterPro" id="IPR035965">
    <property type="entry name" value="PAS-like_dom_sf"/>
</dbReference>
<dbReference type="SMART" id="SM00283">
    <property type="entry name" value="MA"/>
    <property type="match status" value="1"/>
</dbReference>
<dbReference type="InterPro" id="IPR004090">
    <property type="entry name" value="Chemotax_Me-accpt_rcpt"/>
</dbReference>
<dbReference type="AlphaFoldDB" id="H8FMP4"/>
<sequence>MADGIYVECNDAAMQMFGYADKVSLLNATPAQLSPPVQSDGESSDEKAQVYIAEAIRKGFNRFEWLHRRADGVDFPVTVTLFMAKEGGRTLVFVCLSDLSELFQLREERGRALQAMTREFNRAVTGVLDTVAHAAANMNGVAQTMSANAEQTKRQALTVSAASDEASGSVQTVASAAEELSASISEIARQVQQSGVASRVASEEADHTNGMVRSLADSSAKIGAVVNLINDIASQTNLLALNATIEAARAGDAGKGFAVVANEVKHLATQTARATDEIGGLIGSVQAKTKEAVAAIASIVARIDDINQISAAIASAVEEQSAATAEIARNIQHAASGTRQVTSTIGGVSQAAAETGQAAEQVLASARSLVDESVALRGVVTRFLNQVGEI</sequence>